<accession>A0A4R6TL25</accession>
<name>A0A4R6TL25_9BACI</name>
<keyword evidence="1" id="KW-0812">Transmembrane</keyword>
<sequence length="110" mass="12889">MRGKSFNKHKRKFGLKTIGLLIYFLFLFLLIAIFVFYLFYIMFFPDLQTPDIMNNIALVMAFLSLPTAIKGIVEIFTKQDHTKGIKFEGQCPSCFEKTVYYFKRGGHEKN</sequence>
<keyword evidence="1" id="KW-0472">Membrane</keyword>
<protein>
    <submittedName>
        <fullName evidence="2">Uncharacterized protein</fullName>
    </submittedName>
</protein>
<gene>
    <name evidence="2" type="ORF">EV213_1345</name>
</gene>
<evidence type="ECO:0000256" key="1">
    <source>
        <dbReference type="SAM" id="Phobius"/>
    </source>
</evidence>
<evidence type="ECO:0000313" key="3">
    <source>
        <dbReference type="Proteomes" id="UP000295632"/>
    </source>
</evidence>
<evidence type="ECO:0000313" key="2">
    <source>
        <dbReference type="EMBL" id="TDQ31900.1"/>
    </source>
</evidence>
<dbReference type="EMBL" id="SNYJ01000034">
    <property type="protein sequence ID" value="TDQ31900.1"/>
    <property type="molecule type" value="Genomic_DNA"/>
</dbReference>
<dbReference type="Proteomes" id="UP000295632">
    <property type="component" value="Unassembled WGS sequence"/>
</dbReference>
<comment type="caution">
    <text evidence="2">The sequence shown here is derived from an EMBL/GenBank/DDBJ whole genome shotgun (WGS) entry which is preliminary data.</text>
</comment>
<feature type="transmembrane region" description="Helical" evidence="1">
    <location>
        <begin position="56"/>
        <end position="76"/>
    </location>
</feature>
<dbReference type="AlphaFoldDB" id="A0A4R6TL25"/>
<proteinExistence type="predicted"/>
<keyword evidence="1" id="KW-1133">Transmembrane helix</keyword>
<feature type="transmembrane region" description="Helical" evidence="1">
    <location>
        <begin position="20"/>
        <end position="44"/>
    </location>
</feature>
<keyword evidence="3" id="KW-1185">Reference proteome</keyword>
<organism evidence="2 3">
    <name type="scientific">Aureibacillus halotolerans</name>
    <dbReference type="NCBI Taxonomy" id="1508390"/>
    <lineage>
        <taxon>Bacteria</taxon>
        <taxon>Bacillati</taxon>
        <taxon>Bacillota</taxon>
        <taxon>Bacilli</taxon>
        <taxon>Bacillales</taxon>
        <taxon>Bacillaceae</taxon>
        <taxon>Aureibacillus</taxon>
    </lineage>
</organism>
<reference evidence="2 3" key="1">
    <citation type="submission" date="2019-03" db="EMBL/GenBank/DDBJ databases">
        <title>Genomic Encyclopedia of Type Strains, Phase IV (KMG-IV): sequencing the most valuable type-strain genomes for metagenomic binning, comparative biology and taxonomic classification.</title>
        <authorList>
            <person name="Goeker M."/>
        </authorList>
    </citation>
    <scope>NUCLEOTIDE SEQUENCE [LARGE SCALE GENOMIC DNA]</scope>
    <source>
        <strain evidence="2 3">DSM 28697</strain>
    </source>
</reference>